<dbReference type="PROSITE" id="PS50222">
    <property type="entry name" value="EF_HAND_2"/>
    <property type="match status" value="1"/>
</dbReference>
<dbReference type="PROSITE" id="PS00018">
    <property type="entry name" value="EF_HAND_1"/>
    <property type="match status" value="1"/>
</dbReference>
<keyword evidence="5" id="KW-1185">Reference proteome</keyword>
<evidence type="ECO:0000313" key="5">
    <source>
        <dbReference type="Proteomes" id="UP000591131"/>
    </source>
</evidence>
<feature type="compositionally biased region" description="Basic and acidic residues" evidence="2">
    <location>
        <begin position="339"/>
        <end position="352"/>
    </location>
</feature>
<feature type="domain" description="EF-hand" evidence="3">
    <location>
        <begin position="81"/>
        <end position="108"/>
    </location>
</feature>
<feature type="compositionally biased region" description="Acidic residues" evidence="2">
    <location>
        <begin position="149"/>
        <end position="167"/>
    </location>
</feature>
<dbReference type="Gene3D" id="1.10.238.10">
    <property type="entry name" value="EF-hand"/>
    <property type="match status" value="1"/>
</dbReference>
<organism evidence="4 5">
    <name type="scientific">Perkinsus chesapeaki</name>
    <name type="common">Clam parasite</name>
    <name type="synonym">Perkinsus andrewsi</name>
    <dbReference type="NCBI Taxonomy" id="330153"/>
    <lineage>
        <taxon>Eukaryota</taxon>
        <taxon>Sar</taxon>
        <taxon>Alveolata</taxon>
        <taxon>Perkinsozoa</taxon>
        <taxon>Perkinsea</taxon>
        <taxon>Perkinsida</taxon>
        <taxon>Perkinsidae</taxon>
        <taxon>Perkinsus</taxon>
    </lineage>
</organism>
<keyword evidence="1" id="KW-0106">Calcium</keyword>
<gene>
    <name evidence="4" type="ORF">FOL47_006546</name>
</gene>
<dbReference type="SUPFAM" id="SSF47473">
    <property type="entry name" value="EF-hand"/>
    <property type="match status" value="1"/>
</dbReference>
<feature type="compositionally biased region" description="Acidic residues" evidence="2">
    <location>
        <begin position="271"/>
        <end position="283"/>
    </location>
</feature>
<reference evidence="4 5" key="1">
    <citation type="submission" date="2020-04" db="EMBL/GenBank/DDBJ databases">
        <title>Perkinsus chesapeaki whole genome sequence.</title>
        <authorList>
            <person name="Bogema D.R."/>
        </authorList>
    </citation>
    <scope>NUCLEOTIDE SEQUENCE [LARGE SCALE GENOMIC DNA]</scope>
    <source>
        <strain evidence="4">ATCC PRA-425</strain>
    </source>
</reference>
<sequence length="475" mass="52889">MSVSINEDIIAAARIEGIRRGTVTLRGAVDGLITTTTEQGEGEGQGGGYDDDITPPQYTLMNGDSGNGYEIRQMRKLLGPFFHYYDVNKDHTIDYDEFKMVMKDMNERITGEELYKLFKEADVDNSDDDNNNLTTIPTTPRRRSMGCNNDEDEDDEGGEDDIPEDLADLTPQEQQKRIKLRSAYMMGIDFSLNKNKKEEEEGKTLNIREVDILPHRAWNMGRGGGMLGIRIHYELSIEDGRSNGLRVLEVFKHSPAGQGVLHRIPPITIQEGDDDNKEDTEGDEVSKAVAAVSIDERGNDDDNSNDYDKDDIKQPPHHLTNTPMPLPLVDDDDDDDDERPTAESEDSHREEQPSSSSIEGGGGGGIHKDVVGDRLVDTTCVVRALLALSRLARRRGVAWDRGWAGEGVHSLQRLGSDCRQSADMAAVRGGVHRSGSTYNKGRVYGAVRMLRAYRVLTNTRYLSNSRQSLGSREEE</sequence>
<feature type="compositionally biased region" description="Acidic residues" evidence="2">
    <location>
        <begin position="329"/>
        <end position="338"/>
    </location>
</feature>
<evidence type="ECO:0000256" key="2">
    <source>
        <dbReference type="SAM" id="MobiDB-lite"/>
    </source>
</evidence>
<evidence type="ECO:0000259" key="3">
    <source>
        <dbReference type="PROSITE" id="PS50222"/>
    </source>
</evidence>
<dbReference type="InterPro" id="IPR002048">
    <property type="entry name" value="EF_hand_dom"/>
</dbReference>
<dbReference type="EMBL" id="JAAPAO010000367">
    <property type="protein sequence ID" value="KAF4661748.1"/>
    <property type="molecule type" value="Genomic_DNA"/>
</dbReference>
<feature type="region of interest" description="Disordered" evidence="2">
    <location>
        <begin position="258"/>
        <end position="366"/>
    </location>
</feature>
<dbReference type="Proteomes" id="UP000591131">
    <property type="component" value="Unassembled WGS sequence"/>
</dbReference>
<protein>
    <recommendedName>
        <fullName evidence="3">EF-hand domain-containing protein</fullName>
    </recommendedName>
</protein>
<dbReference type="InterPro" id="IPR018247">
    <property type="entry name" value="EF_Hand_1_Ca_BS"/>
</dbReference>
<evidence type="ECO:0000256" key="1">
    <source>
        <dbReference type="ARBA" id="ARBA00022837"/>
    </source>
</evidence>
<dbReference type="AlphaFoldDB" id="A0A7J6LR01"/>
<accession>A0A7J6LR01</accession>
<comment type="caution">
    <text evidence="4">The sequence shown here is derived from an EMBL/GenBank/DDBJ whole genome shotgun (WGS) entry which is preliminary data.</text>
</comment>
<dbReference type="OrthoDB" id="26525at2759"/>
<feature type="region of interest" description="Disordered" evidence="2">
    <location>
        <begin position="123"/>
        <end position="174"/>
    </location>
</feature>
<dbReference type="GO" id="GO:0005509">
    <property type="term" value="F:calcium ion binding"/>
    <property type="evidence" value="ECO:0007669"/>
    <property type="project" value="InterPro"/>
</dbReference>
<evidence type="ECO:0000313" key="4">
    <source>
        <dbReference type="EMBL" id="KAF4661748.1"/>
    </source>
</evidence>
<name>A0A7J6LR01_PERCH</name>
<dbReference type="InterPro" id="IPR011992">
    <property type="entry name" value="EF-hand-dom_pair"/>
</dbReference>
<proteinExistence type="predicted"/>